<sequence>MRNCQECGKPLMGRIDKKFCSDMCRNSFNNRLNSDAHNLVRNINNQLRKNRRILQELCPDDKSKTTKHILLSKGFDFNLITNVRPTLKGSIYHFVYDYGYLELDNDFYLIVRDKRLEK</sequence>
<dbReference type="RefSeq" id="WP_353722403.1">
    <property type="nucleotide sequence ID" value="NZ_CP159289.1"/>
</dbReference>
<evidence type="ECO:0000313" key="1">
    <source>
        <dbReference type="EMBL" id="XCH27142.1"/>
    </source>
</evidence>
<organism evidence="1">
    <name type="scientific">Dyadobacter sp. 676</name>
    <dbReference type="NCBI Taxonomy" id="3088362"/>
    <lineage>
        <taxon>Bacteria</taxon>
        <taxon>Pseudomonadati</taxon>
        <taxon>Bacteroidota</taxon>
        <taxon>Cytophagia</taxon>
        <taxon>Cytophagales</taxon>
        <taxon>Spirosomataceae</taxon>
        <taxon>Dyadobacter</taxon>
    </lineage>
</organism>
<gene>
    <name evidence="1" type="ORF">ABV298_12365</name>
</gene>
<protein>
    <recommendedName>
        <fullName evidence="2">DUF2116 family Zn-ribbon domain-containing protein</fullName>
    </recommendedName>
</protein>
<dbReference type="AlphaFoldDB" id="A0AAU8FT45"/>
<dbReference type="EMBL" id="CP159289">
    <property type="protein sequence ID" value="XCH27142.1"/>
    <property type="molecule type" value="Genomic_DNA"/>
</dbReference>
<proteinExistence type="predicted"/>
<evidence type="ECO:0008006" key="2">
    <source>
        <dbReference type="Google" id="ProtNLM"/>
    </source>
</evidence>
<accession>A0AAU8FT45</accession>
<reference evidence="1" key="1">
    <citation type="submission" date="2024-06" db="EMBL/GenBank/DDBJ databases">
        <title>Sequencing and assembly of the genome of Dyadobacter sp. strain 676, a symbiont of Cyamopsis tetragonoloba.</title>
        <authorList>
            <person name="Guro P."/>
            <person name="Sazanova A."/>
            <person name="Kuznetsova I."/>
            <person name="Belimov A."/>
            <person name="Safronova V."/>
        </authorList>
    </citation>
    <scope>NUCLEOTIDE SEQUENCE</scope>
    <source>
        <strain evidence="1">676</strain>
    </source>
</reference>
<name>A0AAU8FT45_9BACT</name>